<dbReference type="EMBL" id="AZBU02000013">
    <property type="protein sequence ID" value="TKR58701.1"/>
    <property type="molecule type" value="Genomic_DNA"/>
</dbReference>
<proteinExistence type="predicted"/>
<evidence type="ECO:0000313" key="1">
    <source>
        <dbReference type="EMBL" id="TKR58701.1"/>
    </source>
</evidence>
<dbReference type="AlphaFoldDB" id="A0A4U5LRS9"/>
<comment type="caution">
    <text evidence="1">The sequence shown here is derived from an EMBL/GenBank/DDBJ whole genome shotgun (WGS) entry which is preliminary data.</text>
</comment>
<reference evidence="1 2" key="1">
    <citation type="journal article" date="2015" name="Genome Biol.">
        <title>Comparative genomics of Steinernema reveals deeply conserved gene regulatory networks.</title>
        <authorList>
            <person name="Dillman A.R."/>
            <person name="Macchietto M."/>
            <person name="Porter C.F."/>
            <person name="Rogers A."/>
            <person name="Williams B."/>
            <person name="Antoshechkin I."/>
            <person name="Lee M.M."/>
            <person name="Goodwin Z."/>
            <person name="Lu X."/>
            <person name="Lewis E.E."/>
            <person name="Goodrich-Blair H."/>
            <person name="Stock S.P."/>
            <person name="Adams B.J."/>
            <person name="Sternberg P.W."/>
            <person name="Mortazavi A."/>
        </authorList>
    </citation>
    <scope>NUCLEOTIDE SEQUENCE [LARGE SCALE GENOMIC DNA]</scope>
    <source>
        <strain evidence="1 2">ALL</strain>
    </source>
</reference>
<reference evidence="1 2" key="2">
    <citation type="journal article" date="2019" name="G3 (Bethesda)">
        <title>Hybrid Assembly of the Genome of the Entomopathogenic Nematode Steinernema carpocapsae Identifies the X-Chromosome.</title>
        <authorList>
            <person name="Serra L."/>
            <person name="Macchietto M."/>
            <person name="Macias-Munoz A."/>
            <person name="McGill C.J."/>
            <person name="Rodriguez I.M."/>
            <person name="Rodriguez B."/>
            <person name="Murad R."/>
            <person name="Mortazavi A."/>
        </authorList>
    </citation>
    <scope>NUCLEOTIDE SEQUENCE [LARGE SCALE GENOMIC DNA]</scope>
    <source>
        <strain evidence="1 2">ALL</strain>
    </source>
</reference>
<keyword evidence="2" id="KW-1185">Reference proteome</keyword>
<gene>
    <name evidence="1" type="ORF">L596_030112</name>
</gene>
<protein>
    <submittedName>
        <fullName evidence="1">Uncharacterized protein</fullName>
    </submittedName>
</protein>
<sequence>MPDKPRLGPEPGLFGLVSRARARTQVRAWWAWQARAHYVVRSITLSSVERKRALFTGDHWPNKAESIQAHSSQTTGRFRKEIT</sequence>
<organism evidence="1 2">
    <name type="scientific">Steinernema carpocapsae</name>
    <name type="common">Entomopathogenic nematode</name>
    <dbReference type="NCBI Taxonomy" id="34508"/>
    <lineage>
        <taxon>Eukaryota</taxon>
        <taxon>Metazoa</taxon>
        <taxon>Ecdysozoa</taxon>
        <taxon>Nematoda</taxon>
        <taxon>Chromadorea</taxon>
        <taxon>Rhabditida</taxon>
        <taxon>Tylenchina</taxon>
        <taxon>Panagrolaimomorpha</taxon>
        <taxon>Strongyloidoidea</taxon>
        <taxon>Steinernematidae</taxon>
        <taxon>Steinernema</taxon>
    </lineage>
</organism>
<name>A0A4U5LRS9_STECR</name>
<accession>A0A4U5LRS9</accession>
<evidence type="ECO:0000313" key="2">
    <source>
        <dbReference type="Proteomes" id="UP000298663"/>
    </source>
</evidence>
<dbReference type="Proteomes" id="UP000298663">
    <property type="component" value="Unassembled WGS sequence"/>
</dbReference>